<dbReference type="InterPro" id="IPR002737">
    <property type="entry name" value="MEMO1_fam"/>
</dbReference>
<keyword evidence="3" id="KW-1185">Reference proteome</keyword>
<dbReference type="EMBL" id="AP006498">
    <property type="protein sequence ID" value="BAM81690.1"/>
    <property type="molecule type" value="Genomic_DNA"/>
</dbReference>
<proteinExistence type="inferred from homology"/>
<dbReference type="STRING" id="280699.M1V627"/>
<dbReference type="KEGG" id="cme:CYME_CMP017C"/>
<dbReference type="Gene3D" id="3.40.830.10">
    <property type="entry name" value="LigB-like"/>
    <property type="match status" value="1"/>
</dbReference>
<gene>
    <name evidence="2" type="ORF">CYME_CMP017C</name>
</gene>
<dbReference type="PANTHER" id="PTHR11060">
    <property type="entry name" value="PROTEIN MEMO1"/>
    <property type="match status" value="1"/>
</dbReference>
<dbReference type="PANTHER" id="PTHR11060:SF0">
    <property type="entry name" value="PROTEIN MEMO1"/>
    <property type="match status" value="1"/>
</dbReference>
<name>M1V627_CYAM1</name>
<reference evidence="2 3" key="2">
    <citation type="journal article" date="2007" name="BMC Biol.">
        <title>A 100%-complete sequence reveals unusually simple genomic features in the hot-spring red alga Cyanidioschyzon merolae.</title>
        <authorList>
            <person name="Nozaki H."/>
            <person name="Takano H."/>
            <person name="Misumi O."/>
            <person name="Terasawa K."/>
            <person name="Matsuzaki M."/>
            <person name="Maruyama S."/>
            <person name="Nishida K."/>
            <person name="Yagisawa F."/>
            <person name="Yoshida Y."/>
            <person name="Fujiwara T."/>
            <person name="Takio S."/>
            <person name="Tamura K."/>
            <person name="Chung S.J."/>
            <person name="Nakamura S."/>
            <person name="Kuroiwa H."/>
            <person name="Tanaka K."/>
            <person name="Sato N."/>
            <person name="Kuroiwa T."/>
        </authorList>
    </citation>
    <scope>NUCLEOTIDE SEQUENCE [LARGE SCALE GENOMIC DNA]</scope>
    <source>
        <strain evidence="2 3">10D</strain>
    </source>
</reference>
<organism evidence="2 3">
    <name type="scientific">Cyanidioschyzon merolae (strain NIES-3377 / 10D)</name>
    <name type="common">Unicellular red alga</name>
    <dbReference type="NCBI Taxonomy" id="280699"/>
    <lineage>
        <taxon>Eukaryota</taxon>
        <taxon>Rhodophyta</taxon>
        <taxon>Bangiophyceae</taxon>
        <taxon>Cyanidiales</taxon>
        <taxon>Cyanidiaceae</taxon>
        <taxon>Cyanidioschyzon</taxon>
    </lineage>
</organism>
<dbReference type="OrthoDB" id="417112at2759"/>
<protein>
    <submittedName>
        <fullName evidence="2">Probable CGI-27 protein</fullName>
    </submittedName>
</protein>
<accession>M1V627</accession>
<reference evidence="2 3" key="1">
    <citation type="journal article" date="2004" name="Nature">
        <title>Genome sequence of the ultrasmall unicellular red alga Cyanidioschyzon merolae 10D.</title>
        <authorList>
            <person name="Matsuzaki M."/>
            <person name="Misumi O."/>
            <person name="Shin-i T."/>
            <person name="Maruyama S."/>
            <person name="Takahara M."/>
            <person name="Miyagishima S."/>
            <person name="Mori T."/>
            <person name="Nishida K."/>
            <person name="Yagisawa F."/>
            <person name="Nishida K."/>
            <person name="Yoshida Y."/>
            <person name="Nishimura Y."/>
            <person name="Nakao S."/>
            <person name="Kobayashi T."/>
            <person name="Momoyama Y."/>
            <person name="Higashiyama T."/>
            <person name="Minoda A."/>
            <person name="Sano M."/>
            <person name="Nomoto H."/>
            <person name="Oishi K."/>
            <person name="Hayashi H."/>
            <person name="Ohta F."/>
            <person name="Nishizaka S."/>
            <person name="Haga S."/>
            <person name="Miura S."/>
            <person name="Morishita T."/>
            <person name="Kabeya Y."/>
            <person name="Terasawa K."/>
            <person name="Suzuki Y."/>
            <person name="Ishii Y."/>
            <person name="Asakawa S."/>
            <person name="Takano H."/>
            <person name="Ohta N."/>
            <person name="Kuroiwa H."/>
            <person name="Tanaka K."/>
            <person name="Shimizu N."/>
            <person name="Sugano S."/>
            <person name="Sato N."/>
            <person name="Nozaki H."/>
            <person name="Ogasawara N."/>
            <person name="Kohara Y."/>
            <person name="Kuroiwa T."/>
        </authorList>
    </citation>
    <scope>NUCLEOTIDE SEQUENCE [LARGE SCALE GENOMIC DNA]</scope>
    <source>
        <strain evidence="2 3">10D</strain>
    </source>
</reference>
<dbReference type="CDD" id="cd07361">
    <property type="entry name" value="MEMO_like"/>
    <property type="match status" value="1"/>
</dbReference>
<evidence type="ECO:0000256" key="1">
    <source>
        <dbReference type="ARBA" id="ARBA00006315"/>
    </source>
</evidence>
<dbReference type="GeneID" id="16995882"/>
<dbReference type="NCBIfam" id="TIGR04336">
    <property type="entry name" value="AmmeMemoSam_B"/>
    <property type="match status" value="1"/>
</dbReference>
<comment type="similarity">
    <text evidence="1">Belongs to the MEMO1 family.</text>
</comment>
<dbReference type="eggNOG" id="KOG3086">
    <property type="taxonomic scope" value="Eukaryota"/>
</dbReference>
<dbReference type="Proteomes" id="UP000007014">
    <property type="component" value="Chromosome 16"/>
</dbReference>
<evidence type="ECO:0000313" key="2">
    <source>
        <dbReference type="EMBL" id="BAM81690.1"/>
    </source>
</evidence>
<evidence type="ECO:0000313" key="3">
    <source>
        <dbReference type="Proteomes" id="UP000007014"/>
    </source>
</evidence>
<dbReference type="AlphaFoldDB" id="M1V627"/>
<dbReference type="HAMAP" id="MF_00055">
    <property type="entry name" value="MEMO1"/>
    <property type="match status" value="1"/>
</dbReference>
<sequence>MRYSRREAQHAGSWYQSDTERLSQALEQWLRRVPSQLTPLRPADDAILFRNLWGKRDHFLDDSNVEASLSSEQNPQQVQTQTQVQGRGTLEILVVPHAGYAYSGETAAFAYAQVDPARFDRVVIIGPSHHVYMQKCGLSGAERLATPLGDLLVDTALVQSWSQLYPELFEILSKSTDEDEHSIEMQLPFLAKVFQGRLQQVRFVPIMCGALSPSKEKACGRFCAEQVLQPRTLLVVSTDFCHWGQRFGYTPGCKDKLAQERQRLGVGLSDYIRALDSMGMYLISLKDAEGFRAYLQKTGNTICGRHPLAVMLWAVHFAEPSAWRLVFLRYAQSSACVDAHDSSVSYVAGAGYRVYEEPRETKSLR</sequence>
<dbReference type="RefSeq" id="XP_005537726.1">
    <property type="nucleotide sequence ID" value="XM_005537669.1"/>
</dbReference>
<dbReference type="Pfam" id="PF01875">
    <property type="entry name" value="Memo"/>
    <property type="match status" value="1"/>
</dbReference>